<dbReference type="GO" id="GO:0005737">
    <property type="term" value="C:cytoplasm"/>
    <property type="evidence" value="ECO:0007669"/>
    <property type="project" value="UniProtKB-SubCell"/>
</dbReference>
<organism evidence="14 15">
    <name type="scientific">Actinotalea ferrariae CF5-4</name>
    <dbReference type="NCBI Taxonomy" id="948458"/>
    <lineage>
        <taxon>Bacteria</taxon>
        <taxon>Bacillati</taxon>
        <taxon>Actinomycetota</taxon>
        <taxon>Actinomycetes</taxon>
        <taxon>Micrococcales</taxon>
        <taxon>Cellulomonadaceae</taxon>
        <taxon>Actinotalea</taxon>
    </lineage>
</organism>
<keyword evidence="5 10" id="KW-0547">Nucleotide-binding</keyword>
<dbReference type="PROSITE" id="PS51721">
    <property type="entry name" value="G_CP"/>
    <property type="match status" value="1"/>
</dbReference>
<comment type="similarity">
    <text evidence="10">Belongs to the TRAFAC class YlqF/YawG GTPase family. RsgA subfamily.</text>
</comment>
<keyword evidence="2 10" id="KW-0690">Ribosome biogenesis</keyword>
<feature type="domain" description="CP-type G" evidence="13">
    <location>
        <begin position="84"/>
        <end position="242"/>
    </location>
</feature>
<evidence type="ECO:0000256" key="5">
    <source>
        <dbReference type="ARBA" id="ARBA00022741"/>
    </source>
</evidence>
<dbReference type="OrthoDB" id="9809485at2"/>
<evidence type="ECO:0000313" key="14">
    <source>
        <dbReference type="EMBL" id="EYR64944.1"/>
    </source>
</evidence>
<dbReference type="EMBL" id="AXCW01000010">
    <property type="protein sequence ID" value="EYR64944.1"/>
    <property type="molecule type" value="Genomic_DNA"/>
</dbReference>
<keyword evidence="8 10" id="KW-0694">RNA-binding</keyword>
<dbReference type="GO" id="GO:0042274">
    <property type="term" value="P:ribosomal small subunit biogenesis"/>
    <property type="evidence" value="ECO:0007669"/>
    <property type="project" value="UniProtKB-UniRule"/>
</dbReference>
<comment type="function">
    <text evidence="10">One of several proteins that assist in the late maturation steps of the functional core of the 30S ribosomal subunit. Helps release RbfA from mature subunits. May play a role in the assembly of ribosomal proteins into the subunit. Circularly permuted GTPase that catalyzes slow GTP hydrolysis, GTPase activity is stimulated by the 30S ribosomal subunit.</text>
</comment>
<evidence type="ECO:0000256" key="8">
    <source>
        <dbReference type="ARBA" id="ARBA00022884"/>
    </source>
</evidence>
<name>A0A021VUS8_9CELL</name>
<evidence type="ECO:0000256" key="7">
    <source>
        <dbReference type="ARBA" id="ARBA00022833"/>
    </source>
</evidence>
<feature type="binding site" evidence="10">
    <location>
        <begin position="185"/>
        <end position="193"/>
    </location>
    <ligand>
        <name>GTP</name>
        <dbReference type="ChEBI" id="CHEBI:37565"/>
    </ligand>
</feature>
<dbReference type="AlphaFoldDB" id="A0A021VUS8"/>
<evidence type="ECO:0000256" key="6">
    <source>
        <dbReference type="ARBA" id="ARBA00022801"/>
    </source>
</evidence>
<accession>A0A021VUS8</accession>
<feature type="binding site" evidence="10">
    <location>
        <position position="272"/>
    </location>
    <ligand>
        <name>Zn(2+)</name>
        <dbReference type="ChEBI" id="CHEBI:29105"/>
    </ligand>
</feature>
<dbReference type="InterPro" id="IPR010914">
    <property type="entry name" value="RsgA_GTPase_dom"/>
</dbReference>
<protein>
    <recommendedName>
        <fullName evidence="10">Small ribosomal subunit biogenesis GTPase RsgA</fullName>
        <ecNumber evidence="10">3.6.1.-</ecNumber>
    </recommendedName>
</protein>
<keyword evidence="6 10" id="KW-0378">Hydrolase</keyword>
<comment type="subcellular location">
    <subcellularLocation>
        <location evidence="10">Cytoplasm</location>
    </subcellularLocation>
</comment>
<dbReference type="HAMAP" id="MF_01820">
    <property type="entry name" value="GTPase_RsgA"/>
    <property type="match status" value="1"/>
</dbReference>
<keyword evidence="3 10" id="KW-0479">Metal-binding</keyword>
<evidence type="ECO:0000256" key="4">
    <source>
        <dbReference type="ARBA" id="ARBA00022730"/>
    </source>
</evidence>
<reference evidence="14 15" key="1">
    <citation type="submission" date="2014-01" db="EMBL/GenBank/DDBJ databases">
        <title>Actinotalea ferrariae CF5-4.</title>
        <authorList>
            <person name="Chen F."/>
            <person name="Li Y."/>
            <person name="Wang G."/>
        </authorList>
    </citation>
    <scope>NUCLEOTIDE SEQUENCE [LARGE SCALE GENOMIC DNA]</scope>
    <source>
        <strain evidence="14 15">CF5-4</strain>
    </source>
</reference>
<evidence type="ECO:0000256" key="1">
    <source>
        <dbReference type="ARBA" id="ARBA00022490"/>
    </source>
</evidence>
<feature type="binding site" evidence="10">
    <location>
        <position position="270"/>
    </location>
    <ligand>
        <name>Zn(2+)</name>
        <dbReference type="ChEBI" id="CHEBI:29105"/>
    </ligand>
</feature>
<dbReference type="InterPro" id="IPR004881">
    <property type="entry name" value="Ribosome_biogen_GTPase_RsgA"/>
</dbReference>
<dbReference type="PROSITE" id="PS50936">
    <property type="entry name" value="ENGC_GTPASE"/>
    <property type="match status" value="1"/>
</dbReference>
<dbReference type="Pfam" id="PF03193">
    <property type="entry name" value="RsgA_GTPase"/>
    <property type="match status" value="1"/>
</dbReference>
<keyword evidence="4 10" id="KW-0699">rRNA-binding</keyword>
<keyword evidence="1 10" id="KW-0963">Cytoplasm</keyword>
<dbReference type="GO" id="GO:0003924">
    <property type="term" value="F:GTPase activity"/>
    <property type="evidence" value="ECO:0007669"/>
    <property type="project" value="UniProtKB-UniRule"/>
</dbReference>
<dbReference type="GO" id="GO:0046872">
    <property type="term" value="F:metal ion binding"/>
    <property type="evidence" value="ECO:0007669"/>
    <property type="project" value="UniProtKB-KW"/>
</dbReference>
<feature type="domain" description="EngC GTPase" evidence="12">
    <location>
        <begin position="93"/>
        <end position="240"/>
    </location>
</feature>
<proteinExistence type="inferred from homology"/>
<evidence type="ECO:0000259" key="12">
    <source>
        <dbReference type="PROSITE" id="PS50936"/>
    </source>
</evidence>
<dbReference type="GO" id="GO:0019843">
    <property type="term" value="F:rRNA binding"/>
    <property type="evidence" value="ECO:0007669"/>
    <property type="project" value="UniProtKB-KW"/>
</dbReference>
<comment type="subunit">
    <text evidence="10">Monomer. Associates with 30S ribosomal subunit, binds 16S rRNA.</text>
</comment>
<dbReference type="GO" id="GO:0005525">
    <property type="term" value="F:GTP binding"/>
    <property type="evidence" value="ECO:0007669"/>
    <property type="project" value="UniProtKB-UniRule"/>
</dbReference>
<keyword evidence="15" id="KW-1185">Reference proteome</keyword>
<feature type="binding site" evidence="10">
    <location>
        <position position="278"/>
    </location>
    <ligand>
        <name>Zn(2+)</name>
        <dbReference type="ChEBI" id="CHEBI:29105"/>
    </ligand>
</feature>
<keyword evidence="9 10" id="KW-0342">GTP-binding</keyword>
<feature type="region of interest" description="Disordered" evidence="11">
    <location>
        <begin position="305"/>
        <end position="339"/>
    </location>
</feature>
<dbReference type="InterPro" id="IPR027417">
    <property type="entry name" value="P-loop_NTPase"/>
</dbReference>
<dbReference type="CDD" id="cd01854">
    <property type="entry name" value="YjeQ_EngC"/>
    <property type="match status" value="1"/>
</dbReference>
<comment type="caution">
    <text evidence="14">The sequence shown here is derived from an EMBL/GenBank/DDBJ whole genome shotgun (WGS) entry which is preliminary data.</text>
</comment>
<dbReference type="RefSeq" id="WP_155855156.1">
    <property type="nucleotide sequence ID" value="NZ_AXCW01000010.1"/>
</dbReference>
<feature type="compositionally biased region" description="Basic and acidic residues" evidence="11">
    <location>
        <begin position="315"/>
        <end position="324"/>
    </location>
</feature>
<evidence type="ECO:0000256" key="9">
    <source>
        <dbReference type="ARBA" id="ARBA00023134"/>
    </source>
</evidence>
<feature type="binding site" evidence="10">
    <location>
        <begin position="132"/>
        <end position="135"/>
    </location>
    <ligand>
        <name>GTP</name>
        <dbReference type="ChEBI" id="CHEBI:37565"/>
    </ligand>
</feature>
<evidence type="ECO:0000259" key="13">
    <source>
        <dbReference type="PROSITE" id="PS51721"/>
    </source>
</evidence>
<evidence type="ECO:0000256" key="2">
    <source>
        <dbReference type="ARBA" id="ARBA00022517"/>
    </source>
</evidence>
<dbReference type="SUPFAM" id="SSF52540">
    <property type="entry name" value="P-loop containing nucleoside triphosphate hydrolases"/>
    <property type="match status" value="1"/>
</dbReference>
<comment type="cofactor">
    <cofactor evidence="10">
        <name>Zn(2+)</name>
        <dbReference type="ChEBI" id="CHEBI:29105"/>
    </cofactor>
    <text evidence="10">Binds 1 zinc ion per subunit.</text>
</comment>
<dbReference type="NCBIfam" id="TIGR00157">
    <property type="entry name" value="ribosome small subunit-dependent GTPase A"/>
    <property type="match status" value="1"/>
</dbReference>
<dbReference type="Gene3D" id="1.10.40.50">
    <property type="entry name" value="Probable gtpase engc, domain 3"/>
    <property type="match status" value="1"/>
</dbReference>
<evidence type="ECO:0000256" key="11">
    <source>
        <dbReference type="SAM" id="MobiDB-lite"/>
    </source>
</evidence>
<dbReference type="PANTHER" id="PTHR32120:SF10">
    <property type="entry name" value="SMALL RIBOSOMAL SUBUNIT BIOGENESIS GTPASE RSGA"/>
    <property type="match status" value="1"/>
</dbReference>
<sequence>MSLPALGWDDDWAAQVDVGAGRARSAVARVSRADATSARLLTPDGEASVAAHGLVVGDWVVLDGTSRPRPLARRTLLSRQSSGRDSTEQPLAANVDVVAVVEPMWPEPNVRRIERMLTLAWASGGQPLVILSKADLFTSGVRSAVAEVESAAPGVDVLAVSATCGDGLAGMRHRLGPGRTFVLLGPSGAGKSSLVNALAGEEVLATGDVRGDGRGRHTTTHRELVLLEGVGLLIDTPGIRSVGMTADDDGLARVFEDVVVHAADCRYTDCGHAVEPGCSVRAAVDAGALPAARVESYLRLQREIEHQSRRKRTRERSQERRDTTGRNQAKAMAMRAKGR</sequence>
<evidence type="ECO:0000256" key="10">
    <source>
        <dbReference type="HAMAP-Rule" id="MF_01820"/>
    </source>
</evidence>
<dbReference type="Proteomes" id="UP000019753">
    <property type="component" value="Unassembled WGS sequence"/>
</dbReference>
<dbReference type="InterPro" id="IPR030378">
    <property type="entry name" value="G_CP_dom"/>
</dbReference>
<evidence type="ECO:0000313" key="15">
    <source>
        <dbReference type="Proteomes" id="UP000019753"/>
    </source>
</evidence>
<evidence type="ECO:0000256" key="3">
    <source>
        <dbReference type="ARBA" id="ARBA00022723"/>
    </source>
</evidence>
<gene>
    <name evidence="10" type="primary">rsgA</name>
    <name evidence="14" type="ORF">N866_00650</name>
</gene>
<dbReference type="PANTHER" id="PTHR32120">
    <property type="entry name" value="SMALL RIBOSOMAL SUBUNIT BIOGENESIS GTPASE RSGA"/>
    <property type="match status" value="1"/>
</dbReference>
<dbReference type="EC" id="3.6.1.-" evidence="10"/>
<keyword evidence="7 10" id="KW-0862">Zinc</keyword>
<dbReference type="Gene3D" id="3.40.50.300">
    <property type="entry name" value="P-loop containing nucleotide triphosphate hydrolases"/>
    <property type="match status" value="1"/>
</dbReference>
<feature type="binding site" evidence="10">
    <location>
        <position position="265"/>
    </location>
    <ligand>
        <name>Zn(2+)</name>
        <dbReference type="ChEBI" id="CHEBI:29105"/>
    </ligand>
</feature>